<proteinExistence type="predicted"/>
<keyword evidence="4" id="KW-1185">Reference proteome</keyword>
<organism evidence="3 4">
    <name type="scientific">Guopingia tenuis</name>
    <dbReference type="NCBI Taxonomy" id="2763656"/>
    <lineage>
        <taxon>Bacteria</taxon>
        <taxon>Bacillati</taxon>
        <taxon>Bacillota</taxon>
        <taxon>Clostridia</taxon>
        <taxon>Christensenellales</taxon>
        <taxon>Christensenellaceae</taxon>
        <taxon>Guopingia</taxon>
    </lineage>
</organism>
<name>A0A926DJ84_9FIRM</name>
<protein>
    <submittedName>
        <fullName evidence="3">PepSY domain-containing protein</fullName>
    </submittedName>
</protein>
<evidence type="ECO:0000259" key="2">
    <source>
        <dbReference type="Pfam" id="PF03413"/>
    </source>
</evidence>
<dbReference type="Gene3D" id="3.10.450.40">
    <property type="match status" value="3"/>
</dbReference>
<evidence type="ECO:0000313" key="3">
    <source>
        <dbReference type="EMBL" id="MBC8538274.1"/>
    </source>
</evidence>
<sequence length="305" mass="32749">MKLDFLKKLNTKAVVLIVVAAVLVIGGGTALALSSGQKSGEISEQEAKTAAFAHAGVSESDIVALKVSKGTEDGSPVYEIAFKTADKSYDYDVARNSGEILNSSFDAVTSGIAGTDPANTSDDLAENTPAPSPETTQTPATSPQASQSASTSAITKDKAKSIALEDAGVKEADTEFLWVKEDYDDGRAIYEVEFYAKGKEYDYDIEKSTGKILSSDFDIENYTPGNGNSGNANGTSGEILSLDKARSLALARVPGATEQDIRIQLDRDDGRQVYEGEIYYNRMEYEFEMDAATGNFIEWSAENWD</sequence>
<dbReference type="RefSeq" id="WP_249280030.1">
    <property type="nucleotide sequence ID" value="NZ_JACRSS010000001.1"/>
</dbReference>
<evidence type="ECO:0000256" key="1">
    <source>
        <dbReference type="SAM" id="MobiDB-lite"/>
    </source>
</evidence>
<feature type="domain" description="PepSY" evidence="2">
    <location>
        <begin position="240"/>
        <end position="298"/>
    </location>
</feature>
<dbReference type="Proteomes" id="UP000617951">
    <property type="component" value="Unassembled WGS sequence"/>
</dbReference>
<dbReference type="EMBL" id="JACRSS010000001">
    <property type="protein sequence ID" value="MBC8538274.1"/>
    <property type="molecule type" value="Genomic_DNA"/>
</dbReference>
<accession>A0A926DJ84</accession>
<evidence type="ECO:0000313" key="4">
    <source>
        <dbReference type="Proteomes" id="UP000617951"/>
    </source>
</evidence>
<dbReference type="InterPro" id="IPR025711">
    <property type="entry name" value="PepSY"/>
</dbReference>
<dbReference type="Pfam" id="PF03413">
    <property type="entry name" value="PepSY"/>
    <property type="match status" value="3"/>
</dbReference>
<feature type="region of interest" description="Disordered" evidence="1">
    <location>
        <begin position="112"/>
        <end position="153"/>
    </location>
</feature>
<gene>
    <name evidence="3" type="ORF">H8693_04930</name>
</gene>
<feature type="domain" description="PepSY" evidence="2">
    <location>
        <begin position="42"/>
        <end position="102"/>
    </location>
</feature>
<dbReference type="AlphaFoldDB" id="A0A926DJ84"/>
<comment type="caution">
    <text evidence="3">The sequence shown here is derived from an EMBL/GenBank/DDBJ whole genome shotgun (WGS) entry which is preliminary data.</text>
</comment>
<feature type="domain" description="PepSY" evidence="2">
    <location>
        <begin position="153"/>
        <end position="215"/>
    </location>
</feature>
<feature type="compositionally biased region" description="Low complexity" evidence="1">
    <location>
        <begin position="133"/>
        <end position="153"/>
    </location>
</feature>
<reference evidence="3" key="1">
    <citation type="submission" date="2020-08" db="EMBL/GenBank/DDBJ databases">
        <title>Genome public.</title>
        <authorList>
            <person name="Liu C."/>
            <person name="Sun Q."/>
        </authorList>
    </citation>
    <scope>NUCLEOTIDE SEQUENCE</scope>
    <source>
        <strain evidence="3">NSJ-63</strain>
    </source>
</reference>